<evidence type="ECO:0000256" key="4">
    <source>
        <dbReference type="SAM" id="MobiDB-lite"/>
    </source>
</evidence>
<dbReference type="InterPro" id="IPR017599">
    <property type="entry name" value="DNA_S_DndD"/>
</dbReference>
<keyword evidence="1 3" id="KW-0175">Coiled coil</keyword>
<dbReference type="OrthoDB" id="25344at2157"/>
<dbReference type="Proteomes" id="UP000199126">
    <property type="component" value="Unassembled WGS sequence"/>
</dbReference>
<dbReference type="PANTHER" id="PTHR32114:SF2">
    <property type="entry name" value="ABC TRANSPORTER ABCH.3"/>
    <property type="match status" value="1"/>
</dbReference>
<dbReference type="Gene3D" id="3.40.50.300">
    <property type="entry name" value="P-loop containing nucleotide triphosphate hydrolases"/>
    <property type="match status" value="2"/>
</dbReference>
<proteinExistence type="inferred from homology"/>
<evidence type="ECO:0000256" key="3">
    <source>
        <dbReference type="SAM" id="Coils"/>
    </source>
</evidence>
<evidence type="ECO:0000313" key="6">
    <source>
        <dbReference type="EMBL" id="SEP22975.1"/>
    </source>
</evidence>
<dbReference type="RefSeq" id="WP_089827593.1">
    <property type="nucleotide sequence ID" value="NZ_FODV01000024.1"/>
</dbReference>
<feature type="coiled-coil region" evidence="3">
    <location>
        <begin position="206"/>
        <end position="293"/>
    </location>
</feature>
<evidence type="ECO:0000256" key="2">
    <source>
        <dbReference type="ARBA" id="ARBA00049666"/>
    </source>
</evidence>
<gene>
    <name evidence="6" type="ORF">SAMN04487948_1248</name>
</gene>
<dbReference type="GO" id="GO:0016887">
    <property type="term" value="F:ATP hydrolysis activity"/>
    <property type="evidence" value="ECO:0007669"/>
    <property type="project" value="InterPro"/>
</dbReference>
<reference evidence="7" key="1">
    <citation type="submission" date="2016-10" db="EMBL/GenBank/DDBJ databases">
        <authorList>
            <person name="Varghese N."/>
            <person name="Submissions S."/>
        </authorList>
    </citation>
    <scope>NUCLEOTIDE SEQUENCE [LARGE SCALE GENOMIC DNA]</scope>
    <source>
        <strain evidence="7">CGMCC 1.10121</strain>
    </source>
</reference>
<comment type="similarity">
    <text evidence="2">Belongs to the Sph1/Sph2 family.</text>
</comment>
<dbReference type="NCBIfam" id="TIGR03185">
    <property type="entry name" value="DNA_S_dndD"/>
    <property type="match status" value="1"/>
</dbReference>
<keyword evidence="7" id="KW-1185">Reference proteome</keyword>
<feature type="compositionally biased region" description="Polar residues" evidence="4">
    <location>
        <begin position="672"/>
        <end position="685"/>
    </location>
</feature>
<name>A0A1H8W5P2_9EURY</name>
<evidence type="ECO:0000256" key="1">
    <source>
        <dbReference type="ARBA" id="ARBA00023054"/>
    </source>
</evidence>
<organism evidence="6 7">
    <name type="scientific">Halogranum amylolyticum</name>
    <dbReference type="NCBI Taxonomy" id="660520"/>
    <lineage>
        <taxon>Archaea</taxon>
        <taxon>Methanobacteriati</taxon>
        <taxon>Methanobacteriota</taxon>
        <taxon>Stenosarchaea group</taxon>
        <taxon>Halobacteria</taxon>
        <taxon>Halobacteriales</taxon>
        <taxon>Haloferacaceae</taxon>
    </lineage>
</organism>
<dbReference type="InterPro" id="IPR027417">
    <property type="entry name" value="P-loop_NTPase"/>
</dbReference>
<evidence type="ECO:0000259" key="5">
    <source>
        <dbReference type="Pfam" id="PF13476"/>
    </source>
</evidence>
<sequence length="692" mass="78340">MKLQQIVLEDFGPYAGTNSLDLHTDPDRPIILFGGINGAGKTTLFESIQICLHGRSALGDRVSEAEYKEKIRGKLHESGGEQATEAAITLRFEYGNLGETNSYEVTRSWRDRGKSIVEDLQIKRNGGSLTDLDEDQWEDFLKELIPPGVSQLFFFDGEKVQELASAIESGDEFTKSLFSLLGLDLVDRLDADLSLYLSQKLNESGHEEIGDELEEVHEEIDATETELKKTKVKKTDAQAELRELNEDIERLEEKLAKEGGAFARKRDDLKERREEITEEIEDVETEIQELAQGAYPFALAPDLCRRVQDRLTAEAEAETKQAAQQRVVDELASVDDVDELAADLDVDGETTATVVAHLRQRLTERLAVDDDDGYRLSREFSQNEREEMFDIVDRALEEIPQKMGVLSNRLETLTRERQAVEQNISRAPNQAVISPILEDVNELTEEKGKIKQTIDECNDRIEELEGSLSRLKNKREKLEEKSDSLEDVSDRADLASKTRNAVSAYKERLRQRKLERLEETLTDHYLSISNKSEFYEGVVIDQEEVEISVKTRHGTLKAQDQLSAGERQIFATAMLWALADISGRPLPFIIDTPLGRLDEEHRSKLVENFFPEASHQVLLFSTNTEISERYYELLADDLAAEYYLEYNEETGSTDIHSGYFHQDADEAVQEVNPVSTSSTGNSQGQIGRFSDE</sequence>
<dbReference type="PANTHER" id="PTHR32114">
    <property type="entry name" value="ABC TRANSPORTER ABCH.3"/>
    <property type="match status" value="1"/>
</dbReference>
<dbReference type="GO" id="GO:0006302">
    <property type="term" value="P:double-strand break repair"/>
    <property type="evidence" value="ECO:0007669"/>
    <property type="project" value="InterPro"/>
</dbReference>
<evidence type="ECO:0000313" key="7">
    <source>
        <dbReference type="Proteomes" id="UP000199126"/>
    </source>
</evidence>
<dbReference type="InterPro" id="IPR038729">
    <property type="entry name" value="Rad50/SbcC_AAA"/>
</dbReference>
<feature type="coiled-coil region" evidence="3">
    <location>
        <begin position="403"/>
        <end position="495"/>
    </location>
</feature>
<dbReference type="AlphaFoldDB" id="A0A1H8W5P2"/>
<accession>A0A1H8W5P2</accession>
<dbReference type="SUPFAM" id="SSF52540">
    <property type="entry name" value="P-loop containing nucleoside triphosphate hydrolases"/>
    <property type="match status" value="1"/>
</dbReference>
<dbReference type="Pfam" id="PF13476">
    <property type="entry name" value="AAA_23"/>
    <property type="match status" value="1"/>
</dbReference>
<feature type="region of interest" description="Disordered" evidence="4">
    <location>
        <begin position="670"/>
        <end position="692"/>
    </location>
</feature>
<protein>
    <submittedName>
        <fullName evidence="6">DNA sulfur modification protein DndD</fullName>
    </submittedName>
</protein>
<feature type="domain" description="Rad50/SbcC-type AAA" evidence="5">
    <location>
        <begin position="6"/>
        <end position="288"/>
    </location>
</feature>
<dbReference type="EMBL" id="FODV01000024">
    <property type="protein sequence ID" value="SEP22975.1"/>
    <property type="molecule type" value="Genomic_DNA"/>
</dbReference>